<gene>
    <name evidence="2" type="ORF">Nepgr_012842</name>
</gene>
<evidence type="ECO:0000313" key="3">
    <source>
        <dbReference type="Proteomes" id="UP001279734"/>
    </source>
</evidence>
<reference evidence="2" key="1">
    <citation type="submission" date="2023-05" db="EMBL/GenBank/DDBJ databases">
        <title>Nepenthes gracilis genome sequencing.</title>
        <authorList>
            <person name="Fukushima K."/>
        </authorList>
    </citation>
    <scope>NUCLEOTIDE SEQUENCE</scope>
    <source>
        <strain evidence="2">SING2019-196</strain>
    </source>
</reference>
<dbReference type="Proteomes" id="UP001279734">
    <property type="component" value="Unassembled WGS sequence"/>
</dbReference>
<dbReference type="PROSITE" id="PS50181">
    <property type="entry name" value="FBOX"/>
    <property type="match status" value="1"/>
</dbReference>
<feature type="domain" description="F-box" evidence="1">
    <location>
        <begin position="5"/>
        <end position="51"/>
    </location>
</feature>
<name>A0AAD3SHU6_NEPGR</name>
<dbReference type="EMBL" id="BSYO01000010">
    <property type="protein sequence ID" value="GMH11001.1"/>
    <property type="molecule type" value="Genomic_DNA"/>
</dbReference>
<protein>
    <recommendedName>
        <fullName evidence="1">F-box domain-containing protein</fullName>
    </recommendedName>
</protein>
<dbReference type="Gene3D" id="1.20.1280.50">
    <property type="match status" value="1"/>
</dbReference>
<dbReference type="Pfam" id="PF12937">
    <property type="entry name" value="F-box-like"/>
    <property type="match status" value="1"/>
</dbReference>
<evidence type="ECO:0000313" key="2">
    <source>
        <dbReference type="EMBL" id="GMH11001.1"/>
    </source>
</evidence>
<sequence>METRSTRMPGLPCSIVIDILGRLPMKTLSQCRYVCKAWRSMLTENYFYKLYAAHTPTTLILQIKGSISSLRDIYLIEAADDCSITSCYLSISEKCCAEVPNFRYQLGNSCNGLICLRELRSREPVAIWNPIMGQYSILPEPTSISDDKVVAGFGFCSRTNRYKVLRVFHEKQAPASKWATEIHDFGVDRKWRRIGDAPYAIPSLIPGFYINNSLHWIVDYASSTSCDELICSFDFVNENFTSIPQPPIFSFDQRNKYHWSNLGILRGCLSICAIDARVFRPDVQVWVMEEYGVPESWVKKLSIRDPAVDWWDPYRWIQVTNFLKNGKILILCGHRYLLEYDPHGRSFQSLRSLDFPAIAHVPCFVSLKDVFRGDGALPINVAYM</sequence>
<dbReference type="AlphaFoldDB" id="A0AAD3SHU6"/>
<keyword evidence="3" id="KW-1185">Reference proteome</keyword>
<dbReference type="Pfam" id="PF08268">
    <property type="entry name" value="FBA_3"/>
    <property type="match status" value="1"/>
</dbReference>
<dbReference type="SUPFAM" id="SSF81383">
    <property type="entry name" value="F-box domain"/>
    <property type="match status" value="1"/>
</dbReference>
<organism evidence="2 3">
    <name type="scientific">Nepenthes gracilis</name>
    <name type="common">Slender pitcher plant</name>
    <dbReference type="NCBI Taxonomy" id="150966"/>
    <lineage>
        <taxon>Eukaryota</taxon>
        <taxon>Viridiplantae</taxon>
        <taxon>Streptophyta</taxon>
        <taxon>Embryophyta</taxon>
        <taxon>Tracheophyta</taxon>
        <taxon>Spermatophyta</taxon>
        <taxon>Magnoliopsida</taxon>
        <taxon>eudicotyledons</taxon>
        <taxon>Gunneridae</taxon>
        <taxon>Pentapetalae</taxon>
        <taxon>Caryophyllales</taxon>
        <taxon>Nepenthaceae</taxon>
        <taxon>Nepenthes</taxon>
    </lineage>
</organism>
<comment type="caution">
    <text evidence="2">The sequence shown here is derived from an EMBL/GenBank/DDBJ whole genome shotgun (WGS) entry which is preliminary data.</text>
</comment>
<dbReference type="PANTHER" id="PTHR31672:SF13">
    <property type="entry name" value="F-BOX PROTEIN CPR30-LIKE"/>
    <property type="match status" value="1"/>
</dbReference>
<dbReference type="InterPro" id="IPR017451">
    <property type="entry name" value="F-box-assoc_interact_dom"/>
</dbReference>
<dbReference type="InterPro" id="IPR013187">
    <property type="entry name" value="F-box-assoc_dom_typ3"/>
</dbReference>
<dbReference type="InterPro" id="IPR050796">
    <property type="entry name" value="SCF_F-box_component"/>
</dbReference>
<dbReference type="PANTHER" id="PTHR31672">
    <property type="entry name" value="BNACNNG10540D PROTEIN"/>
    <property type="match status" value="1"/>
</dbReference>
<dbReference type="InterPro" id="IPR001810">
    <property type="entry name" value="F-box_dom"/>
</dbReference>
<dbReference type="NCBIfam" id="TIGR01640">
    <property type="entry name" value="F_box_assoc_1"/>
    <property type="match status" value="1"/>
</dbReference>
<proteinExistence type="predicted"/>
<dbReference type="InterPro" id="IPR036047">
    <property type="entry name" value="F-box-like_dom_sf"/>
</dbReference>
<accession>A0AAD3SHU6</accession>
<evidence type="ECO:0000259" key="1">
    <source>
        <dbReference type="PROSITE" id="PS50181"/>
    </source>
</evidence>
<dbReference type="SMART" id="SM00256">
    <property type="entry name" value="FBOX"/>
    <property type="match status" value="1"/>
</dbReference>